<comment type="similarity">
    <text evidence="1">Belongs to the UPF0337 (CsbD) family.</text>
</comment>
<dbReference type="PANTHER" id="PTHR40460:SF1">
    <property type="entry name" value="CSBD-LIKE DOMAIN-CONTAINING PROTEIN"/>
    <property type="match status" value="1"/>
</dbReference>
<feature type="domain" description="CsbD-like" evidence="3">
    <location>
        <begin position="66"/>
        <end position="107"/>
    </location>
</feature>
<feature type="compositionally biased region" description="Basic and acidic residues" evidence="2">
    <location>
        <begin position="68"/>
        <end position="77"/>
    </location>
</feature>
<proteinExistence type="inferred from homology"/>
<accession>A0AAW1P4Y3</accession>
<evidence type="ECO:0000256" key="2">
    <source>
        <dbReference type="SAM" id="MobiDB-lite"/>
    </source>
</evidence>
<dbReference type="PANTHER" id="PTHR40460">
    <property type="entry name" value="CHROMOSOME 1, WHOLE GENOME SHOTGUN SEQUENCE"/>
    <property type="match status" value="1"/>
</dbReference>
<evidence type="ECO:0000313" key="5">
    <source>
        <dbReference type="Proteomes" id="UP001465755"/>
    </source>
</evidence>
<dbReference type="SUPFAM" id="SSF69047">
    <property type="entry name" value="Hypothetical protein YjbJ"/>
    <property type="match status" value="1"/>
</dbReference>
<dbReference type="InterPro" id="IPR036629">
    <property type="entry name" value="YjbJ_sf"/>
</dbReference>
<dbReference type="InterPro" id="IPR008462">
    <property type="entry name" value="CsbD"/>
</dbReference>
<gene>
    <name evidence="4" type="ORF">WJX73_009114</name>
</gene>
<feature type="region of interest" description="Disordered" evidence="2">
    <location>
        <begin position="62"/>
        <end position="109"/>
    </location>
</feature>
<protein>
    <recommendedName>
        <fullName evidence="3">CsbD-like domain-containing protein</fullName>
    </recommendedName>
</protein>
<dbReference type="AlphaFoldDB" id="A0AAW1P4Y3"/>
<dbReference type="EMBL" id="JALJOQ010000058">
    <property type="protein sequence ID" value="KAK9803555.1"/>
    <property type="molecule type" value="Genomic_DNA"/>
</dbReference>
<comment type="caution">
    <text evidence="4">The sequence shown here is derived from an EMBL/GenBank/DDBJ whole genome shotgun (WGS) entry which is preliminary data.</text>
</comment>
<reference evidence="4 5" key="1">
    <citation type="journal article" date="2024" name="Nat. Commun.">
        <title>Phylogenomics reveals the evolutionary origins of lichenization in chlorophyte algae.</title>
        <authorList>
            <person name="Puginier C."/>
            <person name="Libourel C."/>
            <person name="Otte J."/>
            <person name="Skaloud P."/>
            <person name="Haon M."/>
            <person name="Grisel S."/>
            <person name="Petersen M."/>
            <person name="Berrin J.G."/>
            <person name="Delaux P.M."/>
            <person name="Dal Grande F."/>
            <person name="Keller J."/>
        </authorList>
    </citation>
    <scope>NUCLEOTIDE SEQUENCE [LARGE SCALE GENOMIC DNA]</scope>
    <source>
        <strain evidence="4 5">SAG 2036</strain>
    </source>
</reference>
<dbReference type="Pfam" id="PF05532">
    <property type="entry name" value="CsbD"/>
    <property type="match status" value="1"/>
</dbReference>
<evidence type="ECO:0000256" key="1">
    <source>
        <dbReference type="ARBA" id="ARBA00009129"/>
    </source>
</evidence>
<evidence type="ECO:0000313" key="4">
    <source>
        <dbReference type="EMBL" id="KAK9803555.1"/>
    </source>
</evidence>
<name>A0AAW1P4Y3_9CHLO</name>
<keyword evidence="5" id="KW-1185">Reference proteome</keyword>
<organism evidence="4 5">
    <name type="scientific">Symbiochloris irregularis</name>
    <dbReference type="NCBI Taxonomy" id="706552"/>
    <lineage>
        <taxon>Eukaryota</taxon>
        <taxon>Viridiplantae</taxon>
        <taxon>Chlorophyta</taxon>
        <taxon>core chlorophytes</taxon>
        <taxon>Trebouxiophyceae</taxon>
        <taxon>Trebouxiales</taxon>
        <taxon>Trebouxiaceae</taxon>
        <taxon>Symbiochloris</taxon>
    </lineage>
</organism>
<sequence>MGRSVFCSVAGDEYILLQAGCRAWAQGQAEKLVGDVTGANDWKASGEKHIAEGNSEVKAAQAKGYAEGTKDRVHGKVQELGGKITGDNSKEAEGKARNTAGDLKQDANK</sequence>
<dbReference type="Proteomes" id="UP001465755">
    <property type="component" value="Unassembled WGS sequence"/>
</dbReference>
<evidence type="ECO:0000259" key="3">
    <source>
        <dbReference type="Pfam" id="PF05532"/>
    </source>
</evidence>